<accession>A8RLJ3</accession>
<gene>
    <name evidence="5" type="ORF">CLOBOL_01640</name>
</gene>
<protein>
    <recommendedName>
        <fullName evidence="4">HTH gntR-type domain-containing protein</fullName>
    </recommendedName>
</protein>
<dbReference type="InterPro" id="IPR036390">
    <property type="entry name" value="WH_DNA-bd_sf"/>
</dbReference>
<dbReference type="HOGENOM" id="CLU_043516_1_1_9"/>
<evidence type="ECO:0000313" key="5">
    <source>
        <dbReference type="EMBL" id="EDP18285.1"/>
    </source>
</evidence>
<dbReference type="Proteomes" id="UP000005396">
    <property type="component" value="Unassembled WGS sequence"/>
</dbReference>
<reference evidence="5 6" key="2">
    <citation type="submission" date="2007-09" db="EMBL/GenBank/DDBJ databases">
        <title>Draft genome sequence of Clostridium bolteae (ATCC BAA-613).</title>
        <authorList>
            <person name="Sudarsanam P."/>
            <person name="Ley R."/>
            <person name="Guruge J."/>
            <person name="Turnbaugh P.J."/>
            <person name="Mahowald M."/>
            <person name="Liep D."/>
            <person name="Gordon J."/>
        </authorList>
    </citation>
    <scope>NUCLEOTIDE SEQUENCE [LARGE SCALE GENOMIC DNA]</scope>
    <source>
        <strain evidence="6">ATCC BAA-613 / DSM 15670 / CCUG 46953 / JCM 12243 / WAL 16351</strain>
    </source>
</reference>
<comment type="caution">
    <text evidence="5">The sequence shown here is derived from an EMBL/GenBank/DDBJ whole genome shotgun (WGS) entry which is preliminary data.</text>
</comment>
<feature type="domain" description="HTH gntR-type" evidence="4">
    <location>
        <begin position="133"/>
        <end position="201"/>
    </location>
</feature>
<evidence type="ECO:0000259" key="4">
    <source>
        <dbReference type="PROSITE" id="PS50949"/>
    </source>
</evidence>
<evidence type="ECO:0000256" key="1">
    <source>
        <dbReference type="ARBA" id="ARBA00023015"/>
    </source>
</evidence>
<dbReference type="InterPro" id="IPR036388">
    <property type="entry name" value="WH-like_DNA-bd_sf"/>
</dbReference>
<dbReference type="EMBL" id="ABCC02000017">
    <property type="protein sequence ID" value="EDP18285.1"/>
    <property type="molecule type" value="Genomic_DNA"/>
</dbReference>
<reference evidence="5 6" key="1">
    <citation type="submission" date="2007-08" db="EMBL/GenBank/DDBJ databases">
        <authorList>
            <person name="Fulton L."/>
            <person name="Clifton S."/>
            <person name="Fulton B."/>
            <person name="Xu J."/>
            <person name="Minx P."/>
            <person name="Pepin K.H."/>
            <person name="Johnson M."/>
            <person name="Thiruvilangam P."/>
            <person name="Bhonagiri V."/>
            <person name="Nash W.E."/>
            <person name="Mardis E.R."/>
            <person name="Wilson R.K."/>
        </authorList>
    </citation>
    <scope>NUCLEOTIDE SEQUENCE [LARGE SCALE GENOMIC DNA]</scope>
    <source>
        <strain evidence="6">ATCC BAA-613 / DSM 15670 / CCUG 46953 / JCM 12243 / WAL 16351</strain>
    </source>
</reference>
<keyword evidence="3" id="KW-0804">Transcription</keyword>
<evidence type="ECO:0000313" key="6">
    <source>
        <dbReference type="Proteomes" id="UP000005396"/>
    </source>
</evidence>
<sequence>MQKQTEDSIHQIRTQLKKRKGHPAKQITMFYAEAMQPLNNPLAINLHWEIVRYLRIPYFEAANFGDTGIQAEDHIERMLTLIEAGNAEKAVEVMQAFNRDGPRLFIKGLPFMMNGEPPVEQIPFKWQIYREHPQLCYTLAAELMSKIDAQAYKQGEFLPSCQALAQEYGVSLITMRRTLELLNNICVTETLNGVGTRVLSGKSAGMPKLFQPIQKILVLYLQALQIGALSCHDVAIHTLSSLDDDGYDTLDRIIGRHIEERRAFLLAETCLRFIGGHSPSAFVKEVYHQLYHLLLWGHALHFFSQKMDASQTHEAYAHKLRDALSRRDAESFASQYAELMGLFLKGTKLLLLQLGFEEQQLV</sequence>
<dbReference type="AlphaFoldDB" id="A8RLJ3"/>
<dbReference type="GO" id="GO:0003677">
    <property type="term" value="F:DNA binding"/>
    <property type="evidence" value="ECO:0007669"/>
    <property type="project" value="UniProtKB-KW"/>
</dbReference>
<dbReference type="PaxDb" id="411902-CLOBOL_01640"/>
<dbReference type="Gene3D" id="1.10.10.10">
    <property type="entry name" value="Winged helix-like DNA-binding domain superfamily/Winged helix DNA-binding domain"/>
    <property type="match status" value="1"/>
</dbReference>
<proteinExistence type="predicted"/>
<dbReference type="PROSITE" id="PS50949">
    <property type="entry name" value="HTH_GNTR"/>
    <property type="match status" value="1"/>
</dbReference>
<evidence type="ECO:0000256" key="2">
    <source>
        <dbReference type="ARBA" id="ARBA00023125"/>
    </source>
</evidence>
<dbReference type="SUPFAM" id="SSF46785">
    <property type="entry name" value="Winged helix' DNA-binding domain"/>
    <property type="match status" value="1"/>
</dbReference>
<keyword evidence="2" id="KW-0238">DNA-binding</keyword>
<dbReference type="InterPro" id="IPR000524">
    <property type="entry name" value="Tscrpt_reg_HTH_GntR"/>
</dbReference>
<evidence type="ECO:0000256" key="3">
    <source>
        <dbReference type="ARBA" id="ARBA00023163"/>
    </source>
</evidence>
<dbReference type="GO" id="GO:0003700">
    <property type="term" value="F:DNA-binding transcription factor activity"/>
    <property type="evidence" value="ECO:0007669"/>
    <property type="project" value="InterPro"/>
</dbReference>
<dbReference type="eggNOG" id="COG2186">
    <property type="taxonomic scope" value="Bacteria"/>
</dbReference>
<organism evidence="5 6">
    <name type="scientific">Enterocloster bolteae (strain ATCC BAA-613 / DSM 15670 / CCUG 46953 / JCM 12243 / WAL 16351)</name>
    <name type="common">Clostridium bolteae</name>
    <dbReference type="NCBI Taxonomy" id="411902"/>
    <lineage>
        <taxon>Bacteria</taxon>
        <taxon>Bacillati</taxon>
        <taxon>Bacillota</taxon>
        <taxon>Clostridia</taxon>
        <taxon>Lachnospirales</taxon>
        <taxon>Lachnospiraceae</taxon>
        <taxon>Enterocloster</taxon>
    </lineage>
</organism>
<name>A8RLJ3_ENTBW</name>
<keyword evidence="1" id="KW-0805">Transcription regulation</keyword>
<dbReference type="Pfam" id="PF00392">
    <property type="entry name" value="GntR"/>
    <property type="match status" value="1"/>
</dbReference>
<dbReference type="SMART" id="SM00345">
    <property type="entry name" value="HTH_GNTR"/>
    <property type="match status" value="1"/>
</dbReference>